<protein>
    <submittedName>
        <fullName evidence="7">UDP-2,3-diacylglucosamine diphosphatase</fullName>
    </submittedName>
</protein>
<dbReference type="EMBL" id="CP120863">
    <property type="protein sequence ID" value="WFE87311.1"/>
    <property type="molecule type" value="Genomic_DNA"/>
</dbReference>
<dbReference type="CDD" id="cd07398">
    <property type="entry name" value="MPP_YbbF-LpxH"/>
    <property type="match status" value="1"/>
</dbReference>
<keyword evidence="5" id="KW-0464">Manganese</keyword>
<dbReference type="InterPro" id="IPR004843">
    <property type="entry name" value="Calcineurin-like_PHP"/>
</dbReference>
<evidence type="ECO:0000313" key="7">
    <source>
        <dbReference type="EMBL" id="WFE87311.1"/>
    </source>
</evidence>
<dbReference type="Pfam" id="PF00149">
    <property type="entry name" value="Metallophos"/>
    <property type="match status" value="1"/>
</dbReference>
<gene>
    <name evidence="7" type="ORF">K1718_14105</name>
</gene>
<keyword evidence="1" id="KW-1003">Cell membrane</keyword>
<evidence type="ECO:0000259" key="6">
    <source>
        <dbReference type="Pfam" id="PF00149"/>
    </source>
</evidence>
<dbReference type="PANTHER" id="PTHR34990:SF2">
    <property type="entry name" value="BLL8164 PROTEIN"/>
    <property type="match status" value="1"/>
</dbReference>
<dbReference type="RefSeq" id="WP_265682052.1">
    <property type="nucleotide sequence ID" value="NZ_CP120863.1"/>
</dbReference>
<dbReference type="InterPro" id="IPR029052">
    <property type="entry name" value="Metallo-depent_PP-like"/>
</dbReference>
<dbReference type="PANTHER" id="PTHR34990">
    <property type="entry name" value="UDP-2,3-DIACYLGLUCOSAMINE HYDROLASE-RELATED"/>
    <property type="match status" value="1"/>
</dbReference>
<dbReference type="Gene3D" id="3.60.21.10">
    <property type="match status" value="1"/>
</dbReference>
<organism evidence="7 8">
    <name type="scientific">Roseibium porphyridii</name>
    <dbReference type="NCBI Taxonomy" id="2866279"/>
    <lineage>
        <taxon>Bacteria</taxon>
        <taxon>Pseudomonadati</taxon>
        <taxon>Pseudomonadota</taxon>
        <taxon>Alphaproteobacteria</taxon>
        <taxon>Hyphomicrobiales</taxon>
        <taxon>Stappiaceae</taxon>
        <taxon>Roseibium</taxon>
    </lineage>
</organism>
<accession>A0ABY8EWK6</accession>
<proteinExistence type="predicted"/>
<keyword evidence="2" id="KW-0997">Cell inner membrane</keyword>
<keyword evidence="3" id="KW-0479">Metal-binding</keyword>
<evidence type="ECO:0000256" key="2">
    <source>
        <dbReference type="ARBA" id="ARBA00022519"/>
    </source>
</evidence>
<evidence type="ECO:0000313" key="8">
    <source>
        <dbReference type="Proteomes" id="UP001209803"/>
    </source>
</evidence>
<name>A0ABY8EWK6_9HYPH</name>
<reference evidence="7 8" key="1">
    <citation type="submission" date="2023-03" db="EMBL/GenBank/DDBJ databases">
        <title>Roseibium porphyridii sp. nov. and Roseibium rhodosorbium sp. nov. isolated from marine algae, Porphyridium cruentum and Rhodosorus marinus, respectively.</title>
        <authorList>
            <person name="Lee M.W."/>
            <person name="Choi B.J."/>
            <person name="Lee J.K."/>
            <person name="Choi D.G."/>
            <person name="Baek J.H."/>
            <person name="Bayburt H."/>
            <person name="Kim J.M."/>
            <person name="Han D.M."/>
            <person name="Kim K.H."/>
            <person name="Jeon C.O."/>
        </authorList>
    </citation>
    <scope>NUCLEOTIDE SEQUENCE [LARGE SCALE GENOMIC DNA]</scope>
    <source>
        <strain evidence="7 8">KMA01</strain>
    </source>
</reference>
<evidence type="ECO:0000256" key="1">
    <source>
        <dbReference type="ARBA" id="ARBA00022475"/>
    </source>
</evidence>
<dbReference type="Proteomes" id="UP001209803">
    <property type="component" value="Chromosome"/>
</dbReference>
<keyword evidence="4" id="KW-0472">Membrane</keyword>
<feature type="domain" description="Calcineurin-like phosphoesterase" evidence="6">
    <location>
        <begin position="35"/>
        <end position="234"/>
    </location>
</feature>
<dbReference type="SUPFAM" id="SSF56300">
    <property type="entry name" value="Metallo-dependent phosphatases"/>
    <property type="match status" value="1"/>
</dbReference>
<dbReference type="InterPro" id="IPR043461">
    <property type="entry name" value="LpxH-like"/>
</dbReference>
<evidence type="ECO:0000256" key="5">
    <source>
        <dbReference type="ARBA" id="ARBA00023211"/>
    </source>
</evidence>
<evidence type="ECO:0000256" key="4">
    <source>
        <dbReference type="ARBA" id="ARBA00023136"/>
    </source>
</evidence>
<keyword evidence="8" id="KW-1185">Reference proteome</keyword>
<sequence>MLFVSGKYSRYQLESGAVVIRETIHSGEVHARHLRSLFLSDIHLGTRGCQAELLLDFLKHHEAQRIYLVGDIIDGWRLRKKRFWPASHQDVMNQILERGRRGVELIYIPGNHDEFLRRHNRTRFGCVRFADSIEHLTAGGRRYLIIHGDQFDVVMQNAKWLAFLGDRFYVTALALNTWLNIFRRRLGLNYWSLGAFAKQHVKQFVNLIGKFEDTISAEIDKRDLDGIICGHIHHASDREVNGIHYLNTGDWVESCTAVGENLDGSLEVIRWQGAEQIDPRPIKDTETIVAA</sequence>
<evidence type="ECO:0000256" key="3">
    <source>
        <dbReference type="ARBA" id="ARBA00022723"/>
    </source>
</evidence>